<feature type="domain" description="ANTAR" evidence="8">
    <location>
        <begin position="122"/>
        <end position="183"/>
    </location>
</feature>
<dbReference type="SMART" id="SM01012">
    <property type="entry name" value="ANTAR"/>
    <property type="match status" value="1"/>
</dbReference>
<comment type="caution">
    <text evidence="9">The sequence shown here is derived from an EMBL/GenBank/DDBJ whole genome shotgun (WGS) entry which is preliminary data.</text>
</comment>
<feature type="modified residue" description="4-aspartylphosphate" evidence="6">
    <location>
        <position position="52"/>
    </location>
</feature>
<dbReference type="InterPro" id="IPR036388">
    <property type="entry name" value="WH-like_DNA-bd_sf"/>
</dbReference>
<dbReference type="Gene3D" id="1.10.10.10">
    <property type="entry name" value="Winged helix-like DNA-binding domain superfamily/Winged helix DNA-binding domain"/>
    <property type="match status" value="1"/>
</dbReference>
<keyword evidence="4" id="KW-0238">DNA-binding</keyword>
<evidence type="ECO:0000256" key="3">
    <source>
        <dbReference type="ARBA" id="ARBA00023015"/>
    </source>
</evidence>
<gene>
    <name evidence="9" type="ORF">GCM10009416_09520</name>
</gene>
<keyword evidence="5" id="KW-0804">Transcription</keyword>
<keyword evidence="3" id="KW-0805">Transcription regulation</keyword>
<dbReference type="Pfam" id="PF00072">
    <property type="entry name" value="Response_reg"/>
    <property type="match status" value="1"/>
</dbReference>
<accession>A0ABN1ET67</accession>
<name>A0ABN1ET67_9PROT</name>
<evidence type="ECO:0000313" key="9">
    <source>
        <dbReference type="EMBL" id="GAA0572951.1"/>
    </source>
</evidence>
<keyword evidence="10" id="KW-1185">Reference proteome</keyword>
<dbReference type="InterPro" id="IPR005561">
    <property type="entry name" value="ANTAR"/>
</dbReference>
<dbReference type="InterPro" id="IPR001789">
    <property type="entry name" value="Sig_transdc_resp-reg_receiver"/>
</dbReference>
<feature type="domain" description="Response regulatory" evidence="7">
    <location>
        <begin position="2"/>
        <end position="116"/>
    </location>
</feature>
<evidence type="ECO:0000256" key="4">
    <source>
        <dbReference type="ARBA" id="ARBA00023125"/>
    </source>
</evidence>
<evidence type="ECO:0000256" key="2">
    <source>
        <dbReference type="ARBA" id="ARBA00023012"/>
    </source>
</evidence>
<dbReference type="InterPro" id="IPR008327">
    <property type="entry name" value="Sig_transdc_resp-reg_antiterm"/>
</dbReference>
<evidence type="ECO:0000256" key="6">
    <source>
        <dbReference type="PROSITE-ProRule" id="PRU00169"/>
    </source>
</evidence>
<organism evidence="9 10">
    <name type="scientific">Craurococcus roseus</name>
    <dbReference type="NCBI Taxonomy" id="77585"/>
    <lineage>
        <taxon>Bacteria</taxon>
        <taxon>Pseudomonadati</taxon>
        <taxon>Pseudomonadota</taxon>
        <taxon>Alphaproteobacteria</taxon>
        <taxon>Acetobacterales</taxon>
        <taxon>Acetobacteraceae</taxon>
        <taxon>Craurococcus</taxon>
    </lineage>
</organism>
<dbReference type="PANTHER" id="PTHR48111:SF1">
    <property type="entry name" value="TWO-COMPONENT RESPONSE REGULATOR ORR33"/>
    <property type="match status" value="1"/>
</dbReference>
<dbReference type="Pfam" id="PF03861">
    <property type="entry name" value="ANTAR"/>
    <property type="match status" value="1"/>
</dbReference>
<dbReference type="InterPro" id="IPR011006">
    <property type="entry name" value="CheY-like_superfamily"/>
</dbReference>
<keyword evidence="2" id="KW-0902">Two-component regulatory system</keyword>
<evidence type="ECO:0000313" key="10">
    <source>
        <dbReference type="Proteomes" id="UP001501588"/>
    </source>
</evidence>
<dbReference type="Proteomes" id="UP001501588">
    <property type="component" value="Unassembled WGS sequence"/>
</dbReference>
<dbReference type="SUPFAM" id="SSF52172">
    <property type="entry name" value="CheY-like"/>
    <property type="match status" value="1"/>
</dbReference>
<keyword evidence="1 6" id="KW-0597">Phosphoprotein</keyword>
<dbReference type="PROSITE" id="PS50110">
    <property type="entry name" value="RESPONSE_REGULATORY"/>
    <property type="match status" value="1"/>
</dbReference>
<proteinExistence type="predicted"/>
<dbReference type="PANTHER" id="PTHR48111">
    <property type="entry name" value="REGULATOR OF RPOS"/>
    <property type="match status" value="1"/>
</dbReference>
<dbReference type="SMART" id="SM00448">
    <property type="entry name" value="REC"/>
    <property type="match status" value="1"/>
</dbReference>
<reference evidence="9 10" key="1">
    <citation type="journal article" date="2019" name="Int. J. Syst. Evol. Microbiol.">
        <title>The Global Catalogue of Microorganisms (GCM) 10K type strain sequencing project: providing services to taxonomists for standard genome sequencing and annotation.</title>
        <authorList>
            <consortium name="The Broad Institute Genomics Platform"/>
            <consortium name="The Broad Institute Genome Sequencing Center for Infectious Disease"/>
            <person name="Wu L."/>
            <person name="Ma J."/>
        </authorList>
    </citation>
    <scope>NUCLEOTIDE SEQUENCE [LARGE SCALE GENOMIC DNA]</scope>
    <source>
        <strain evidence="9 10">JCM 9933</strain>
    </source>
</reference>
<dbReference type="RefSeq" id="WP_343894013.1">
    <property type="nucleotide sequence ID" value="NZ_BAAAFZ010000008.1"/>
</dbReference>
<evidence type="ECO:0000256" key="1">
    <source>
        <dbReference type="ARBA" id="ARBA00022553"/>
    </source>
</evidence>
<evidence type="ECO:0000256" key="5">
    <source>
        <dbReference type="ARBA" id="ARBA00023163"/>
    </source>
</evidence>
<protein>
    <submittedName>
        <fullName evidence="9">ANTAR domain-containing response regulator</fullName>
    </submittedName>
</protein>
<dbReference type="PIRSF" id="PIRSF036382">
    <property type="entry name" value="RR_antiterm"/>
    <property type="match status" value="1"/>
</dbReference>
<dbReference type="Gene3D" id="3.40.50.2300">
    <property type="match status" value="1"/>
</dbReference>
<evidence type="ECO:0000259" key="8">
    <source>
        <dbReference type="PROSITE" id="PS50921"/>
    </source>
</evidence>
<sequence>MRVLLVDGMAERAALVAAGLAEAGCDVVAVAPDAADLTRRVRESRAEVIVCDLDDPSRDALESMRVLNRDEPRPVVLFANRGEPEQIEAALEAGVAAYVVEGLTPNRVRPVIEVAIRRFRAHQVLREELETTRATLAARKVIDAAKARLMETRRLTEQEAYRRLRRMAMDRGVRLAEAAQAVLGTD</sequence>
<dbReference type="InterPro" id="IPR039420">
    <property type="entry name" value="WalR-like"/>
</dbReference>
<dbReference type="PROSITE" id="PS50921">
    <property type="entry name" value="ANTAR"/>
    <property type="match status" value="1"/>
</dbReference>
<evidence type="ECO:0000259" key="7">
    <source>
        <dbReference type="PROSITE" id="PS50110"/>
    </source>
</evidence>
<dbReference type="EMBL" id="BAAAFZ010000008">
    <property type="protein sequence ID" value="GAA0572951.1"/>
    <property type="molecule type" value="Genomic_DNA"/>
</dbReference>